<evidence type="ECO:0008006" key="3">
    <source>
        <dbReference type="Google" id="ProtNLM"/>
    </source>
</evidence>
<sequence length="319" mass="36932">MKDLYVDQSFGRLHEAMENGTCEVFDFLHALGTVKHIFTKREIPIKIGGKVFYELVTSCAYGGPIITGCEEANKRKLAYEFDLAFERYCKEHRIVWEYVRFHPVTGNAEDFAECYDLHYIGQIFGTDLQTFADPVQEEFSETAKKTVWRALEACVEYRIIEKPKNLHQFYKFYSSFVGKGEKKFKADFFGECGKSFGKQIVLVESLYKGQVIGMGLNFLSNNVLLTHLSVVNPSFCYLSPEHIMHFGLTLWGKEKGVDLILDSSWLIDPVASDRHLFKKQFSQNTRFDYYIGQRVWDRGIYRKLCDVAENGETEVYDFA</sequence>
<dbReference type="SUPFAM" id="SSF55729">
    <property type="entry name" value="Acyl-CoA N-acyltransferases (Nat)"/>
    <property type="match status" value="1"/>
</dbReference>
<dbReference type="Gene3D" id="3.40.630.30">
    <property type="match status" value="1"/>
</dbReference>
<comment type="caution">
    <text evidence="1">The sequence shown here is derived from an EMBL/GenBank/DDBJ whole genome shotgun (WGS) entry which is preliminary data.</text>
</comment>
<accession>A0A2P8H3D6</accession>
<dbReference type="Proteomes" id="UP000242682">
    <property type="component" value="Unassembled WGS sequence"/>
</dbReference>
<dbReference type="InterPro" id="IPR016181">
    <property type="entry name" value="Acyl_CoA_acyltransferase"/>
</dbReference>
<organism evidence="1 2">
    <name type="scientific">Planomicrobium soli</name>
    <dbReference type="NCBI Taxonomy" id="1176648"/>
    <lineage>
        <taxon>Bacteria</taxon>
        <taxon>Bacillati</taxon>
        <taxon>Bacillota</taxon>
        <taxon>Bacilli</taxon>
        <taxon>Bacillales</taxon>
        <taxon>Caryophanaceae</taxon>
        <taxon>Planomicrobium</taxon>
    </lineage>
</organism>
<evidence type="ECO:0000313" key="1">
    <source>
        <dbReference type="EMBL" id="PSL40713.1"/>
    </source>
</evidence>
<name>A0A2P8H3D6_9BACL</name>
<keyword evidence="2" id="KW-1185">Reference proteome</keyword>
<dbReference type="AlphaFoldDB" id="A0A2P8H3D6"/>
<evidence type="ECO:0000313" key="2">
    <source>
        <dbReference type="Proteomes" id="UP000242682"/>
    </source>
</evidence>
<dbReference type="EMBL" id="PYAT01000004">
    <property type="protein sequence ID" value="PSL40713.1"/>
    <property type="molecule type" value="Genomic_DNA"/>
</dbReference>
<reference evidence="1 2" key="1">
    <citation type="submission" date="2018-03" db="EMBL/GenBank/DDBJ databases">
        <title>Genomic Encyclopedia of Type Strains, Phase III (KMG-III): the genomes of soil and plant-associated and newly described type strains.</title>
        <authorList>
            <person name="Whitman W."/>
        </authorList>
    </citation>
    <scope>NUCLEOTIDE SEQUENCE [LARGE SCALE GENOMIC DNA]</scope>
    <source>
        <strain evidence="1 2">CGMCC 1.12259</strain>
    </source>
</reference>
<proteinExistence type="predicted"/>
<protein>
    <recommendedName>
        <fullName evidence="3">Acetyltransferase (GNAT) family protein</fullName>
    </recommendedName>
</protein>
<gene>
    <name evidence="1" type="ORF">B0H99_104175</name>
</gene>